<keyword evidence="3 5" id="KW-1133">Transmembrane helix</keyword>
<evidence type="ECO:0000256" key="3">
    <source>
        <dbReference type="ARBA" id="ARBA00022989"/>
    </source>
</evidence>
<proteinExistence type="predicted"/>
<comment type="subcellular location">
    <subcellularLocation>
        <location evidence="1">Membrane</location>
        <topology evidence="1">Multi-pass membrane protein</topology>
    </subcellularLocation>
</comment>
<dbReference type="RefSeq" id="XP_029317930.1">
    <property type="nucleotide sequence ID" value="XM_029462070.1"/>
</dbReference>
<dbReference type="Gene3D" id="1.10.1450.10">
    <property type="entry name" value="Tetraspanin"/>
    <property type="match status" value="1"/>
</dbReference>
<reference evidence="7" key="1">
    <citation type="submission" date="2025-08" db="UniProtKB">
        <authorList>
            <consortium name="RefSeq"/>
        </authorList>
    </citation>
    <scope>IDENTIFICATION</scope>
</reference>
<evidence type="ECO:0000256" key="5">
    <source>
        <dbReference type="SAM" id="Phobius"/>
    </source>
</evidence>
<sequence length="265" mass="29556">MAKVNVCLKRSFITVTTLIAITSALMLAITLFSHGHLHEDEEIEHMIAGLNTMYFFCIITLVLTIVGVYGACKQKKWALIVFVVGIIVESLLMIAFEIQGLVLQPQITEEIKTQYLNMLPLNNANESVIESLKDIQVELQCCGLDQGYLDWGYNIPESCLCTEESTNPCVAAPRNSSLFERTVDGQPIMIYEESCIPYFFEYLMMLINGMLGLMLGIISLWVLSAVLCVVILCKLNKKEDTPVVVYSPEAKAGNYTILTDAAEFT</sequence>
<evidence type="ECO:0000313" key="7">
    <source>
        <dbReference type="RefSeq" id="XP_029317930.1"/>
    </source>
</evidence>
<feature type="transmembrane region" description="Helical" evidence="5">
    <location>
        <begin position="77"/>
        <end position="96"/>
    </location>
</feature>
<dbReference type="AlphaFoldDB" id="A0A6J2S8H1"/>
<dbReference type="KEGG" id="cgob:115028337"/>
<evidence type="ECO:0000256" key="1">
    <source>
        <dbReference type="ARBA" id="ARBA00004141"/>
    </source>
</evidence>
<dbReference type="GO" id="GO:0016020">
    <property type="term" value="C:membrane"/>
    <property type="evidence" value="ECO:0007669"/>
    <property type="project" value="UniProtKB-SubCell"/>
</dbReference>
<accession>A0A6J2S8H1</accession>
<keyword evidence="4 5" id="KW-0472">Membrane</keyword>
<dbReference type="Proteomes" id="UP000504630">
    <property type="component" value="Chromosome 23"/>
</dbReference>
<feature type="transmembrane region" description="Helical" evidence="5">
    <location>
        <begin position="210"/>
        <end position="233"/>
    </location>
</feature>
<dbReference type="OrthoDB" id="438211at2759"/>
<dbReference type="InterPro" id="IPR018499">
    <property type="entry name" value="Tetraspanin/Peripherin"/>
</dbReference>
<feature type="transmembrane region" description="Helical" evidence="5">
    <location>
        <begin position="12"/>
        <end position="32"/>
    </location>
</feature>
<keyword evidence="2 5" id="KW-0812">Transmembrane</keyword>
<gene>
    <name evidence="7" type="primary">LOC115028337</name>
</gene>
<name>A0A6J2S8H1_COTGO</name>
<evidence type="ECO:0000256" key="2">
    <source>
        <dbReference type="ARBA" id="ARBA00022692"/>
    </source>
</evidence>
<dbReference type="Pfam" id="PF00335">
    <property type="entry name" value="Tetraspanin"/>
    <property type="match status" value="1"/>
</dbReference>
<feature type="transmembrane region" description="Helical" evidence="5">
    <location>
        <begin position="52"/>
        <end position="70"/>
    </location>
</feature>
<dbReference type="GeneID" id="115028337"/>
<evidence type="ECO:0000256" key="4">
    <source>
        <dbReference type="ARBA" id="ARBA00023136"/>
    </source>
</evidence>
<dbReference type="SUPFAM" id="SSF48652">
    <property type="entry name" value="Tetraspanin"/>
    <property type="match status" value="1"/>
</dbReference>
<evidence type="ECO:0000313" key="6">
    <source>
        <dbReference type="Proteomes" id="UP000504630"/>
    </source>
</evidence>
<protein>
    <submittedName>
        <fullName evidence="7">Tetraspanin-8-like</fullName>
    </submittedName>
</protein>
<dbReference type="InterPro" id="IPR008952">
    <property type="entry name" value="Tetraspanin_EC2_sf"/>
</dbReference>
<keyword evidence="6" id="KW-1185">Reference proteome</keyword>
<dbReference type="InParanoid" id="A0A6J2S8H1"/>
<organism evidence="6 7">
    <name type="scientific">Cottoperca gobio</name>
    <name type="common">Frogmouth</name>
    <name type="synonym">Aphritis gobio</name>
    <dbReference type="NCBI Taxonomy" id="56716"/>
    <lineage>
        <taxon>Eukaryota</taxon>
        <taxon>Metazoa</taxon>
        <taxon>Chordata</taxon>
        <taxon>Craniata</taxon>
        <taxon>Vertebrata</taxon>
        <taxon>Euteleostomi</taxon>
        <taxon>Actinopterygii</taxon>
        <taxon>Neopterygii</taxon>
        <taxon>Teleostei</taxon>
        <taxon>Neoteleostei</taxon>
        <taxon>Acanthomorphata</taxon>
        <taxon>Eupercaria</taxon>
        <taxon>Perciformes</taxon>
        <taxon>Notothenioidei</taxon>
        <taxon>Bovichtidae</taxon>
        <taxon>Cottoperca</taxon>
    </lineage>
</organism>